<proteinExistence type="predicted"/>
<dbReference type="EMBL" id="CP037900">
    <property type="protein sequence ID" value="QBP09947.1"/>
    <property type="molecule type" value="Genomic_DNA"/>
</dbReference>
<accession>A0A482IQZ0</accession>
<sequence length="93" mass="10630">MSLVRLHLHLDVQATPWLSERTVGWPTCHESVEQRSFRFAWILGDEQRFRFSEALSGLYIQPPWKKTAFAEEVESAGAKSRHPAADTPTHARA</sequence>
<feature type="region of interest" description="Disordered" evidence="1">
    <location>
        <begin position="71"/>
        <end position="93"/>
    </location>
</feature>
<evidence type="ECO:0000256" key="1">
    <source>
        <dbReference type="SAM" id="MobiDB-lite"/>
    </source>
</evidence>
<organism evidence="2 3">
    <name type="scientific">Cupriavidus metallidurans</name>
    <dbReference type="NCBI Taxonomy" id="119219"/>
    <lineage>
        <taxon>Bacteria</taxon>
        <taxon>Pseudomonadati</taxon>
        <taxon>Pseudomonadota</taxon>
        <taxon>Betaproteobacteria</taxon>
        <taxon>Burkholderiales</taxon>
        <taxon>Burkholderiaceae</taxon>
        <taxon>Cupriavidus</taxon>
    </lineage>
</organism>
<evidence type="ECO:0000313" key="3">
    <source>
        <dbReference type="Proteomes" id="UP000253772"/>
    </source>
</evidence>
<protein>
    <submittedName>
        <fullName evidence="2">Uncharacterized protein</fullName>
    </submittedName>
</protein>
<dbReference type="RefSeq" id="WP_017513586.1">
    <property type="nucleotide sequence ID" value="NZ_CP037900.1"/>
</dbReference>
<dbReference type="AlphaFoldDB" id="A0A482IQZ0"/>
<evidence type="ECO:0000313" key="2">
    <source>
        <dbReference type="EMBL" id="QBP09947.1"/>
    </source>
</evidence>
<name>A0A482IQZ0_9BURK</name>
<dbReference type="Proteomes" id="UP000253772">
    <property type="component" value="Chromosome c1"/>
</dbReference>
<gene>
    <name evidence="2" type="ORF">DDF84_009315</name>
</gene>
<reference evidence="2 3" key="1">
    <citation type="submission" date="2019-03" db="EMBL/GenBank/DDBJ databases">
        <title>Comparative insights into the high quality Complete genome sequence of highly metal resistant Cupriavidus metallidurans strain BS1 isolated from a gold-copper mine.</title>
        <authorList>
            <person name="Mazhar H.S."/>
            <person name="Rensing C."/>
        </authorList>
    </citation>
    <scope>NUCLEOTIDE SEQUENCE [LARGE SCALE GENOMIC DNA]</scope>
    <source>
        <strain evidence="2 3">BS1</strain>
    </source>
</reference>